<evidence type="ECO:0000313" key="4">
    <source>
        <dbReference type="Proteomes" id="UP000032024"/>
    </source>
</evidence>
<sequence length="50" mass="5392">MGPETKELSRYSPQSDKAAGPGPKAASPAAKSFFIMILLCLTYIFTKSLK</sequence>
<feature type="region of interest" description="Disordered" evidence="1">
    <location>
        <begin position="1"/>
        <end position="27"/>
    </location>
</feature>
<evidence type="ECO:0000256" key="2">
    <source>
        <dbReference type="SAM" id="Phobius"/>
    </source>
</evidence>
<feature type="compositionally biased region" description="Low complexity" evidence="1">
    <location>
        <begin position="17"/>
        <end position="27"/>
    </location>
</feature>
<name>A0AAN0T5B8_HEYCO</name>
<dbReference type="Proteomes" id="UP000032024">
    <property type="component" value="Chromosome"/>
</dbReference>
<organism evidence="3 4">
    <name type="scientific">Heyndrickxia coagulans</name>
    <name type="common">Weizmannia coagulans</name>
    <dbReference type="NCBI Taxonomy" id="1398"/>
    <lineage>
        <taxon>Bacteria</taxon>
        <taxon>Bacillati</taxon>
        <taxon>Bacillota</taxon>
        <taxon>Bacilli</taxon>
        <taxon>Bacillales</taxon>
        <taxon>Bacillaceae</taxon>
        <taxon>Heyndrickxia</taxon>
    </lineage>
</organism>
<reference evidence="4" key="1">
    <citation type="submission" date="2015-01" db="EMBL/GenBank/DDBJ databases">
        <title>Comparative genome analysis of Bacillus coagulans HM-08, Clostridium butyricum HM-68, Bacillus subtilis HM-66 and Bacillus paralicheniformis BL-09.</title>
        <authorList>
            <person name="Zhang H."/>
        </authorList>
    </citation>
    <scope>NUCLEOTIDE SEQUENCE [LARGE SCALE GENOMIC DNA]</scope>
    <source>
        <strain evidence="4">HM-08</strain>
    </source>
</reference>
<dbReference type="EMBL" id="CP010525">
    <property type="protein sequence ID" value="AJO22055.1"/>
    <property type="molecule type" value="Genomic_DNA"/>
</dbReference>
<keyword evidence="2" id="KW-1133">Transmembrane helix</keyword>
<keyword evidence="2" id="KW-0812">Transmembrane</keyword>
<proteinExistence type="predicted"/>
<keyword evidence="4" id="KW-1185">Reference proteome</keyword>
<evidence type="ECO:0000313" key="3">
    <source>
        <dbReference type="EMBL" id="AJO22055.1"/>
    </source>
</evidence>
<gene>
    <name evidence="3" type="ORF">SB48_HM08orf01956</name>
</gene>
<accession>A0AAN0T5B8</accession>
<feature type="transmembrane region" description="Helical" evidence="2">
    <location>
        <begin position="29"/>
        <end position="46"/>
    </location>
</feature>
<keyword evidence="2" id="KW-0472">Membrane</keyword>
<dbReference type="AlphaFoldDB" id="A0AAN0T5B8"/>
<evidence type="ECO:0000256" key="1">
    <source>
        <dbReference type="SAM" id="MobiDB-lite"/>
    </source>
</evidence>
<protein>
    <submittedName>
        <fullName evidence="3">Uncharacterized protein</fullName>
    </submittedName>
</protein>